<dbReference type="OrthoDB" id="9765164at2"/>
<dbReference type="PROSITE" id="PS51096">
    <property type="entry name" value="PTS_EIIA_TYPE_4"/>
    <property type="match status" value="1"/>
</dbReference>
<dbReference type="SUPFAM" id="SSF52540">
    <property type="entry name" value="P-loop containing nucleoside triphosphate hydrolases"/>
    <property type="match status" value="1"/>
</dbReference>
<reference evidence="10" key="1">
    <citation type="submission" date="2010-10" db="EMBL/GenBank/DDBJ databases">
        <title>The complete genome of Halanaerobium praevalens DSM 2228.</title>
        <authorList>
            <consortium name="US DOE Joint Genome Institute (JGI-PGF)"/>
            <person name="Lucas S."/>
            <person name="Copeland A."/>
            <person name="Lapidus A."/>
            <person name="Glavina del Rio T."/>
            <person name="Dalin E."/>
            <person name="Tice H."/>
            <person name="Bruce D."/>
            <person name="Goodwin L."/>
            <person name="Pitluck S."/>
            <person name="Kyrpides N."/>
            <person name="Mavromatis K."/>
            <person name="Ivanova N."/>
            <person name="Ovchinnikova G."/>
            <person name="Chertkov O."/>
            <person name="Detter J.C."/>
            <person name="Han C."/>
            <person name="Larimer F."/>
            <person name="Land M."/>
            <person name="Hauser L."/>
            <person name="Markowitz V."/>
            <person name="Cheng J.-F."/>
            <person name="Hugenholtz P."/>
            <person name="Woyke T."/>
            <person name="Wu D."/>
            <person name="Tindall B."/>
            <person name="Pomrenke H.G."/>
            <person name="Brambilla E."/>
            <person name="Klenk H.-P."/>
            <person name="Eisen J.A."/>
        </authorList>
    </citation>
    <scope>NUCLEOTIDE SEQUENCE [LARGE SCALE GENOMIC DNA]</scope>
    <source>
        <strain evidence="10">ATCC 33744 / DSM 2228 / GSL</strain>
    </source>
</reference>
<dbReference type="InterPro" id="IPR011608">
    <property type="entry name" value="PRD"/>
</dbReference>
<keyword evidence="1" id="KW-0808">Transferase</keyword>
<feature type="domain" description="PRD" evidence="8">
    <location>
        <begin position="831"/>
        <end position="937"/>
    </location>
</feature>
<dbReference type="AlphaFoldDB" id="E3DMV7"/>
<accession>E3DMV7</accession>
<reference evidence="9 10" key="2">
    <citation type="journal article" date="2011" name="Stand. Genomic Sci.">
        <title>Complete genome sequence of the extremely halophilic Halanaerobium praevalens type strain (GSL).</title>
        <authorList>
            <person name="Ivanova N."/>
            <person name="Sikorski J."/>
            <person name="Chertkov O."/>
            <person name="Nolan M."/>
            <person name="Lucas S."/>
            <person name="Hammon N."/>
            <person name="Deshpande S."/>
            <person name="Cheng J.F."/>
            <person name="Tapia R."/>
            <person name="Han C."/>
            <person name="Goodwin L."/>
            <person name="Pitluck S."/>
            <person name="Huntemann M."/>
            <person name="Liolios K."/>
            <person name="Pagani I."/>
            <person name="Mavromatis K."/>
            <person name="Ovchinikova G."/>
            <person name="Pati A."/>
            <person name="Chen A."/>
            <person name="Palaniappan K."/>
            <person name="Land M."/>
            <person name="Hauser L."/>
            <person name="Brambilla E.M."/>
            <person name="Kannan K.P."/>
            <person name="Rohde M."/>
            <person name="Tindall B.J."/>
            <person name="Goker M."/>
            <person name="Detter J.C."/>
            <person name="Woyke T."/>
            <person name="Bristow J."/>
            <person name="Eisen J.A."/>
            <person name="Markowitz V."/>
            <person name="Hugenholtz P."/>
            <person name="Kyrpides N.C."/>
            <person name="Klenk H.P."/>
            <person name="Lapidus A."/>
        </authorList>
    </citation>
    <scope>NUCLEOTIDE SEQUENCE [LARGE SCALE GENOMIC DNA]</scope>
    <source>
        <strain evidence="10">ATCC 33744 / DSM 2228 / GSL</strain>
    </source>
</reference>
<dbReference type="Pfam" id="PF00874">
    <property type="entry name" value="PRD"/>
    <property type="match status" value="2"/>
</dbReference>
<dbReference type="PANTHER" id="PTHR32071:SF38">
    <property type="entry name" value="PSP OPERON TRANSCRIPTIONAL ACTIVATOR"/>
    <property type="match status" value="1"/>
</dbReference>
<evidence type="ECO:0000256" key="3">
    <source>
        <dbReference type="ARBA" id="ARBA00022777"/>
    </source>
</evidence>
<proteinExistence type="predicted"/>
<feature type="domain" description="Sigma-54 factor interaction" evidence="6">
    <location>
        <begin position="99"/>
        <end position="333"/>
    </location>
</feature>
<feature type="domain" description="PTS EIIA type-4" evidence="7">
    <location>
        <begin position="574"/>
        <end position="701"/>
    </location>
</feature>
<keyword evidence="5" id="KW-0238">DNA-binding</keyword>
<dbReference type="SMART" id="SM00382">
    <property type="entry name" value="AAA"/>
    <property type="match status" value="1"/>
</dbReference>
<dbReference type="GO" id="GO:0003677">
    <property type="term" value="F:DNA binding"/>
    <property type="evidence" value="ECO:0007669"/>
    <property type="project" value="UniProtKB-KW"/>
</dbReference>
<gene>
    <name evidence="9" type="ordered locus">Hprae_1310</name>
</gene>
<dbReference type="Gene3D" id="3.40.50.300">
    <property type="entry name" value="P-loop containing nucleotide triphosphate hydrolases"/>
    <property type="match status" value="1"/>
</dbReference>
<evidence type="ECO:0000259" key="8">
    <source>
        <dbReference type="PROSITE" id="PS51372"/>
    </source>
</evidence>
<dbReference type="CDD" id="cd00009">
    <property type="entry name" value="AAA"/>
    <property type="match status" value="1"/>
</dbReference>
<keyword evidence="10" id="KW-1185">Reference proteome</keyword>
<evidence type="ECO:0000256" key="4">
    <source>
        <dbReference type="ARBA" id="ARBA00022840"/>
    </source>
</evidence>
<dbReference type="SUPFAM" id="SSF63520">
    <property type="entry name" value="PTS-regulatory domain, PRD"/>
    <property type="match status" value="2"/>
</dbReference>
<evidence type="ECO:0000256" key="2">
    <source>
        <dbReference type="ARBA" id="ARBA00022741"/>
    </source>
</evidence>
<dbReference type="GO" id="GO:0006355">
    <property type="term" value="P:regulation of DNA-templated transcription"/>
    <property type="evidence" value="ECO:0007669"/>
    <property type="project" value="InterPro"/>
</dbReference>
<dbReference type="SUPFAM" id="SSF53062">
    <property type="entry name" value="PTS system fructose IIA component-like"/>
    <property type="match status" value="1"/>
</dbReference>
<dbReference type="Proteomes" id="UP000006866">
    <property type="component" value="Chromosome"/>
</dbReference>
<dbReference type="Gene3D" id="1.10.1790.10">
    <property type="entry name" value="PRD domain"/>
    <property type="match status" value="2"/>
</dbReference>
<sequence length="940" mass="107451">MIEIKKIDQVYQCLKKMIDQNQAKEALSAAEIAAELEADRANISRYLNELFKKDKLIKIKGRPVLYKPNFEIEKKEANNFKKQKQIKQNKAIKSKLDQIIGAKGSLKNQIQQAKAAILYPPNGLHTLLLGETGVGKSMFANLMHNFAVVSKMLKKDAPFVQFNCADYVDNPQLLISQIFGVKKGAYTGANKDRKGLLKKADQGVMFLDEVHRLPPQGQEMLFTFIDNGYFRPLGESENKLKAEVQIIAATTENPNSFLLNTFIRRIPMVIKLPTLKNRSLEERFRLIENFLKEESKNIGNSIYINRKALISFLLYDCPNNIGQLASDIQLASAKSFLNYKTSNNKYILISQTDLPEHVQKGILNLHNQRKNLDRLFKGQNEVLEFSAQEENKIVNINSQNQNKNEAAKLNKVFYDVIENKLNSLRNKNMDEEQIQAILNIDIESHFKKHLESLPDIINKSDINKIVNKEIVEITEAILKLSSRKLKRNFDKKIFLALALHLQKSIERIKAGEKIYHPELNNIRINHFQEFMTAMEAAALIDQKFEVETPLDEIGYISMFLIENPYQINDEPKAKVAVFILMHGNTTASSMAEVANKLLGEEFAVGIDMPLEMKAQTFFETSTKKIKKLAPNKDILLLVDMGSLTSFAEMIELNQGQEIKIIDLASTATVIDASRKAILGHSLDEIYKSCLSYRIKTKKSKLKTKKQNSKKDFNSDQKELKNLIITACFTGEGASSKLKEIIENKYSQLKIKIISLNIINYNKFIKKVKTYQKEYNLLAVISTIDLKEADLPFIPAVDVLSGKAFKKLDSKLEVLDKYNKINISLTKHLDKLNSNKIMNEVKNIIDSILKQAQIEIDSDVKIGILLHLIFLIEKLLKGEELNKFSDLESYKAKNGFFMEEIKEKLYFLEREYAVKITEDEIAYIAESFLNNSETQSEIEYK</sequence>
<dbReference type="InterPro" id="IPR002078">
    <property type="entry name" value="Sigma_54_int"/>
</dbReference>
<dbReference type="PROSITE" id="PS51372">
    <property type="entry name" value="PRD_2"/>
    <property type="match status" value="2"/>
</dbReference>
<dbReference type="PROSITE" id="PS50045">
    <property type="entry name" value="SIGMA54_INTERACT_4"/>
    <property type="match status" value="1"/>
</dbReference>
<dbReference type="InterPro" id="IPR003593">
    <property type="entry name" value="AAA+_ATPase"/>
</dbReference>
<evidence type="ECO:0000259" key="7">
    <source>
        <dbReference type="PROSITE" id="PS51096"/>
    </source>
</evidence>
<dbReference type="RefSeq" id="WP_014553473.1">
    <property type="nucleotide sequence ID" value="NC_017455.1"/>
</dbReference>
<dbReference type="GO" id="GO:0016301">
    <property type="term" value="F:kinase activity"/>
    <property type="evidence" value="ECO:0007669"/>
    <property type="project" value="UniProtKB-KW"/>
</dbReference>
<evidence type="ECO:0000259" key="6">
    <source>
        <dbReference type="PROSITE" id="PS50045"/>
    </source>
</evidence>
<dbReference type="GO" id="GO:0005524">
    <property type="term" value="F:ATP binding"/>
    <property type="evidence" value="ECO:0007669"/>
    <property type="project" value="UniProtKB-KW"/>
</dbReference>
<keyword evidence="2" id="KW-0547">Nucleotide-binding</keyword>
<dbReference type="InterPro" id="IPR036390">
    <property type="entry name" value="WH_DNA-bd_sf"/>
</dbReference>
<dbReference type="SUPFAM" id="SSF46785">
    <property type="entry name" value="Winged helix' DNA-binding domain"/>
    <property type="match status" value="1"/>
</dbReference>
<dbReference type="InterPro" id="IPR036662">
    <property type="entry name" value="PTS_EIIA_man-typ_sf"/>
</dbReference>
<dbReference type="STRING" id="572479.Hprae_1310"/>
<feature type="domain" description="PRD" evidence="8">
    <location>
        <begin position="465"/>
        <end position="570"/>
    </location>
</feature>
<dbReference type="GO" id="GO:0009401">
    <property type="term" value="P:phosphoenolpyruvate-dependent sugar phosphotransferase system"/>
    <property type="evidence" value="ECO:0007669"/>
    <property type="project" value="InterPro"/>
</dbReference>
<dbReference type="InterPro" id="IPR036634">
    <property type="entry name" value="PRD_sf"/>
</dbReference>
<keyword evidence="3" id="KW-0418">Kinase</keyword>
<dbReference type="KEGG" id="hpk:Hprae_1310"/>
<dbReference type="Pfam" id="PF00158">
    <property type="entry name" value="Sigma54_activat"/>
    <property type="match status" value="1"/>
</dbReference>
<dbReference type="InterPro" id="IPR033887">
    <property type="entry name" value="PTS_IIA_man"/>
</dbReference>
<keyword evidence="4" id="KW-0067">ATP-binding</keyword>
<dbReference type="eggNOG" id="COG1221">
    <property type="taxonomic scope" value="Bacteria"/>
</dbReference>
<dbReference type="InterPro" id="IPR004701">
    <property type="entry name" value="PTS_EIIA_man-typ"/>
</dbReference>
<dbReference type="EMBL" id="CP002175">
    <property type="protein sequence ID" value="ADO77446.1"/>
    <property type="molecule type" value="Genomic_DNA"/>
</dbReference>
<evidence type="ECO:0000313" key="10">
    <source>
        <dbReference type="Proteomes" id="UP000006866"/>
    </source>
</evidence>
<name>E3DMV7_HALPG</name>
<dbReference type="GO" id="GO:0016020">
    <property type="term" value="C:membrane"/>
    <property type="evidence" value="ECO:0007669"/>
    <property type="project" value="InterPro"/>
</dbReference>
<protein>
    <submittedName>
        <fullName evidence="9">PTS system transcriptional activator</fullName>
    </submittedName>
</protein>
<dbReference type="PANTHER" id="PTHR32071">
    <property type="entry name" value="TRANSCRIPTIONAL REGULATORY PROTEIN"/>
    <property type="match status" value="1"/>
</dbReference>
<evidence type="ECO:0000313" key="9">
    <source>
        <dbReference type="EMBL" id="ADO77446.1"/>
    </source>
</evidence>
<evidence type="ECO:0000256" key="1">
    <source>
        <dbReference type="ARBA" id="ARBA00022679"/>
    </source>
</evidence>
<organism evidence="9 10">
    <name type="scientific">Halanaerobium praevalens (strain ATCC 33744 / DSM 2228 / GSL)</name>
    <dbReference type="NCBI Taxonomy" id="572479"/>
    <lineage>
        <taxon>Bacteria</taxon>
        <taxon>Bacillati</taxon>
        <taxon>Bacillota</taxon>
        <taxon>Clostridia</taxon>
        <taxon>Halanaerobiales</taxon>
        <taxon>Halanaerobiaceae</taxon>
        <taxon>Halanaerobium</taxon>
    </lineage>
</organism>
<evidence type="ECO:0000256" key="5">
    <source>
        <dbReference type="ARBA" id="ARBA00023125"/>
    </source>
</evidence>
<dbReference type="InterPro" id="IPR027417">
    <property type="entry name" value="P-loop_NTPase"/>
</dbReference>
<dbReference type="CDD" id="cd00006">
    <property type="entry name" value="PTS_IIA_man"/>
    <property type="match status" value="1"/>
</dbReference>
<dbReference type="HOGENOM" id="CLU_014204_1_0_9"/>
<dbReference type="Pfam" id="PF03610">
    <property type="entry name" value="EIIA-man"/>
    <property type="match status" value="1"/>
</dbReference>
<dbReference type="Gene3D" id="3.40.50.510">
    <property type="entry name" value="Phosphotransferase system, mannose-type IIA component"/>
    <property type="match status" value="1"/>
</dbReference>
<dbReference type="eggNOG" id="COG3933">
    <property type="taxonomic scope" value="Bacteria"/>
</dbReference>
<dbReference type="PATRIC" id="fig|572479.3.peg.1326"/>